<accession>A0A1S8WJM2</accession>
<dbReference type="GO" id="GO:0034704">
    <property type="term" value="C:calcium channel complex"/>
    <property type="evidence" value="ECO:0007669"/>
    <property type="project" value="TreeGrafter"/>
</dbReference>
<dbReference type="GO" id="GO:0006941">
    <property type="term" value="P:striated muscle contraction"/>
    <property type="evidence" value="ECO:0007669"/>
    <property type="project" value="TreeGrafter"/>
</dbReference>
<evidence type="ECO:0000313" key="1">
    <source>
        <dbReference type="EMBL" id="OON14644.1"/>
    </source>
</evidence>
<dbReference type="PANTHER" id="PTHR46399:SF8">
    <property type="entry name" value="B30.2_SPRY DOMAIN-CONTAINING PROTEIN"/>
    <property type="match status" value="1"/>
</dbReference>
<name>A0A1S8WJM2_OPIVI</name>
<dbReference type="GO" id="GO:0005790">
    <property type="term" value="C:smooth endoplasmic reticulum"/>
    <property type="evidence" value="ECO:0007669"/>
    <property type="project" value="TreeGrafter"/>
</dbReference>
<protein>
    <submittedName>
        <fullName evidence="1">Uncharacterized protein</fullName>
    </submittedName>
</protein>
<reference evidence="1 2" key="1">
    <citation type="submission" date="2015-03" db="EMBL/GenBank/DDBJ databases">
        <title>Draft genome of the nematode, Opisthorchis viverrini.</title>
        <authorList>
            <person name="Mitreva M."/>
        </authorList>
    </citation>
    <scope>NUCLEOTIDE SEQUENCE [LARGE SCALE GENOMIC DNA]</scope>
    <source>
        <strain evidence="1">Khon Kaen</strain>
    </source>
</reference>
<dbReference type="GO" id="GO:0042383">
    <property type="term" value="C:sarcolemma"/>
    <property type="evidence" value="ECO:0007669"/>
    <property type="project" value="TreeGrafter"/>
</dbReference>
<organism evidence="1 2">
    <name type="scientific">Opisthorchis viverrini</name>
    <name type="common">Southeast Asian liver fluke</name>
    <dbReference type="NCBI Taxonomy" id="6198"/>
    <lineage>
        <taxon>Eukaryota</taxon>
        <taxon>Metazoa</taxon>
        <taxon>Spiralia</taxon>
        <taxon>Lophotrochozoa</taxon>
        <taxon>Platyhelminthes</taxon>
        <taxon>Trematoda</taxon>
        <taxon>Digenea</taxon>
        <taxon>Opisthorchiida</taxon>
        <taxon>Opisthorchiata</taxon>
        <taxon>Opisthorchiidae</taxon>
        <taxon>Opisthorchis</taxon>
    </lineage>
</organism>
<dbReference type="EMBL" id="KV906502">
    <property type="protein sequence ID" value="OON14644.1"/>
    <property type="molecule type" value="Genomic_DNA"/>
</dbReference>
<dbReference type="GO" id="GO:0033017">
    <property type="term" value="C:sarcoplasmic reticulum membrane"/>
    <property type="evidence" value="ECO:0007669"/>
    <property type="project" value="TreeGrafter"/>
</dbReference>
<dbReference type="GO" id="GO:0030018">
    <property type="term" value="C:Z disc"/>
    <property type="evidence" value="ECO:0007669"/>
    <property type="project" value="TreeGrafter"/>
</dbReference>
<sequence length="61" mass="6695">MPPGLLPEHKASVVLFLERVYGISDAGTFLRLLENAFLPDLRAATLLDANLIGNSWCSTHE</sequence>
<proteinExistence type="predicted"/>
<evidence type="ECO:0000313" key="2">
    <source>
        <dbReference type="Proteomes" id="UP000243686"/>
    </source>
</evidence>
<gene>
    <name evidence="1" type="ORF">X801_09562</name>
</gene>
<dbReference type="GO" id="GO:0014808">
    <property type="term" value="P:release of sequestered calcium ion into cytosol by sarcoplasmic reticulum"/>
    <property type="evidence" value="ECO:0007669"/>
    <property type="project" value="TreeGrafter"/>
</dbReference>
<dbReference type="AlphaFoldDB" id="A0A1S8WJM2"/>
<dbReference type="PANTHER" id="PTHR46399">
    <property type="entry name" value="B30.2/SPRY DOMAIN-CONTAINING PROTEIN"/>
    <property type="match status" value="1"/>
</dbReference>
<keyword evidence="2" id="KW-1185">Reference proteome</keyword>
<dbReference type="InterPro" id="IPR015925">
    <property type="entry name" value="Ryanodine_IP3_receptor"/>
</dbReference>
<dbReference type="GO" id="GO:0005219">
    <property type="term" value="F:ryanodine-sensitive calcium-release channel activity"/>
    <property type="evidence" value="ECO:0007669"/>
    <property type="project" value="TreeGrafter"/>
</dbReference>
<dbReference type="Proteomes" id="UP000243686">
    <property type="component" value="Unassembled WGS sequence"/>
</dbReference>